<name>A0A0A9GJA4_ARUDO</name>
<sequence>MLVIGSKKVQHGSFALSDAVKLE</sequence>
<evidence type="ECO:0000313" key="1">
    <source>
        <dbReference type="EMBL" id="JAE20773.1"/>
    </source>
</evidence>
<dbReference type="EMBL" id="GBRH01177123">
    <property type="protein sequence ID" value="JAE20773.1"/>
    <property type="molecule type" value="Transcribed_RNA"/>
</dbReference>
<reference evidence="1" key="1">
    <citation type="submission" date="2014-09" db="EMBL/GenBank/DDBJ databases">
        <authorList>
            <person name="Magalhaes I.L.F."/>
            <person name="Oliveira U."/>
            <person name="Santos F.R."/>
            <person name="Vidigal T.H.D.A."/>
            <person name="Brescovit A.D."/>
            <person name="Santos A.J."/>
        </authorList>
    </citation>
    <scope>NUCLEOTIDE SEQUENCE</scope>
    <source>
        <tissue evidence="1">Shoot tissue taken approximately 20 cm above the soil surface</tissue>
    </source>
</reference>
<reference evidence="1" key="2">
    <citation type="journal article" date="2015" name="Data Brief">
        <title>Shoot transcriptome of the giant reed, Arundo donax.</title>
        <authorList>
            <person name="Barrero R.A."/>
            <person name="Guerrero F.D."/>
            <person name="Moolhuijzen P."/>
            <person name="Goolsby J.A."/>
            <person name="Tidwell J."/>
            <person name="Bellgard S.E."/>
            <person name="Bellgard M.I."/>
        </authorList>
    </citation>
    <scope>NUCLEOTIDE SEQUENCE</scope>
    <source>
        <tissue evidence="1">Shoot tissue taken approximately 20 cm above the soil surface</tissue>
    </source>
</reference>
<proteinExistence type="predicted"/>
<accession>A0A0A9GJA4</accession>
<organism evidence="1">
    <name type="scientific">Arundo donax</name>
    <name type="common">Giant reed</name>
    <name type="synonym">Donax arundinaceus</name>
    <dbReference type="NCBI Taxonomy" id="35708"/>
    <lineage>
        <taxon>Eukaryota</taxon>
        <taxon>Viridiplantae</taxon>
        <taxon>Streptophyta</taxon>
        <taxon>Embryophyta</taxon>
        <taxon>Tracheophyta</taxon>
        <taxon>Spermatophyta</taxon>
        <taxon>Magnoliopsida</taxon>
        <taxon>Liliopsida</taxon>
        <taxon>Poales</taxon>
        <taxon>Poaceae</taxon>
        <taxon>PACMAD clade</taxon>
        <taxon>Arundinoideae</taxon>
        <taxon>Arundineae</taxon>
        <taxon>Arundo</taxon>
    </lineage>
</organism>
<dbReference type="AlphaFoldDB" id="A0A0A9GJA4"/>
<protein>
    <submittedName>
        <fullName evidence="1">Uncharacterized protein</fullName>
    </submittedName>
</protein>